<protein>
    <submittedName>
        <fullName evidence="2">Transmembrane protein</fullName>
    </submittedName>
</protein>
<reference evidence="2" key="1">
    <citation type="submission" date="2015-05" db="EMBL/GenBank/DDBJ databases">
        <title>Permanent draft genome of Rhodopirellula islandicus K833.</title>
        <authorList>
            <person name="Kizina J."/>
            <person name="Richter M."/>
            <person name="Glockner F.O."/>
            <person name="Harder J."/>
        </authorList>
    </citation>
    <scope>NUCLEOTIDE SEQUENCE [LARGE SCALE GENOMIC DNA]</scope>
    <source>
        <strain evidence="2">K833</strain>
    </source>
</reference>
<feature type="compositionally biased region" description="Polar residues" evidence="1">
    <location>
        <begin position="1061"/>
        <end position="1087"/>
    </location>
</feature>
<keyword evidence="2" id="KW-0472">Membrane</keyword>
<dbReference type="AlphaFoldDB" id="A0A0J1BI92"/>
<keyword evidence="2" id="KW-0812">Transmembrane</keyword>
<name>A0A0J1BI92_RHOIS</name>
<comment type="caution">
    <text evidence="2">The sequence shown here is derived from an EMBL/GenBank/DDBJ whole genome shotgun (WGS) entry which is preliminary data.</text>
</comment>
<gene>
    <name evidence="2" type="ORF">RISK_002024</name>
</gene>
<evidence type="ECO:0000313" key="3">
    <source>
        <dbReference type="Proteomes" id="UP000036367"/>
    </source>
</evidence>
<feature type="compositionally biased region" description="Polar residues" evidence="1">
    <location>
        <begin position="875"/>
        <end position="889"/>
    </location>
</feature>
<feature type="region of interest" description="Disordered" evidence="1">
    <location>
        <begin position="1061"/>
        <end position="1101"/>
    </location>
</feature>
<proteinExistence type="predicted"/>
<evidence type="ECO:0000256" key="1">
    <source>
        <dbReference type="SAM" id="MobiDB-lite"/>
    </source>
</evidence>
<dbReference type="EMBL" id="LECT01000016">
    <property type="protein sequence ID" value="KLU06173.1"/>
    <property type="molecule type" value="Genomic_DNA"/>
</dbReference>
<evidence type="ECO:0000313" key="2">
    <source>
        <dbReference type="EMBL" id="KLU06173.1"/>
    </source>
</evidence>
<organism evidence="2 3">
    <name type="scientific">Rhodopirellula islandica</name>
    <dbReference type="NCBI Taxonomy" id="595434"/>
    <lineage>
        <taxon>Bacteria</taxon>
        <taxon>Pseudomonadati</taxon>
        <taxon>Planctomycetota</taxon>
        <taxon>Planctomycetia</taxon>
        <taxon>Pirellulales</taxon>
        <taxon>Pirellulaceae</taxon>
        <taxon>Rhodopirellula</taxon>
    </lineage>
</organism>
<dbReference type="PATRIC" id="fig|595434.4.peg.1939"/>
<feature type="region of interest" description="Disordered" evidence="1">
    <location>
        <begin position="707"/>
        <end position="726"/>
    </location>
</feature>
<sequence length="1101" mass="120386">MALDDSSWISKNRPPCWVVIITKAGFQVMGQGETNARTTPRNDRCRDVSRTFYDAFAIAVSRSLAGLLVCVFGVTNALAQTSEKIVVLPQKGIPSCQLSESLIRFRIAGEADAADEETVASETPVDQSKGSGRLDIRSAASNALIGRVEISPATVSEPVTITEPGIYDVQMRVPRDHQGWQRWLRLDSLTERDGMDVVRSWTVVVFPASSTQPTAPTQPTAGLPSPMELKPRQLMTRIDAATLRSWCSNAAAETSAKDHSLLNWNWRHDDAPISEDAMQWQARLNCLKREIKVLRDHGVDAIVLPMPEAALGADPDSSVSNEGSLEDAMLVRLAAEEMIQLDGQVWLEPPHLQCGAPVNRLVDSWNEFWGNGQASGFVVRWQSETIQCRNCGHHHATEALLPIIANLNHQHLILVEDANVETASTADATSESTVLPLLQQTLAEVRRLQPERTDGQVWLVSDHRREPPPRLSAHFPIMDSRAAEPAQGFWLGYQPVSPTSDAASSVEGNAVSMALKDDQWIQWWDQPARAAGLPRDSISSRFLLFDRDMLDSSIGKAACHVWKHWNEDLIPVPAEVANGKQRSIDGLVTVSVHPSSHSLVLVNRAPWTMSVSLTTTETTVWKTTAGDDARDLTLTVPEQTALGARLKLPPRQMVICQSESPLPRKFAWTGSVSDPATMMPRITEQVTMVVEHVGLLSELDRLPRELKTPTPEAESQAAPARSSIDRWNPGRVIQASTTLLRSPKQVTPHFAAKSPQSLLSNGGFEQSSLPDASARLGIPNWMHAQHPADAVKLDSRAAFRGEHSVRLAARDESGTQAWLISKNIATPVAGRVAISMAVRGYREPLKAPATPGASAPAIANPTAGNSGRPSLEPLGQSNEGRQGTSAEASKTLTLRVALEGSLDGQPCRHWREVEVPIDGKWQDSTVVLEWLNVDVENTRELRVTIDNLSDGIIWVDDVFVTDWFASRAERAEIQSLAYLAVQGLQRDDVKGPARLLNQFWAKQLLQFAVRRTTDPRRAEVDRPFVQPAFGQGVVSPVAIATSAPTGPPTESMLTEKTVDNLSGTAATPGSSSDPQPLVDSSQQNASVTGKIRNWLPQPLRF</sequence>
<accession>A0A0J1BI92</accession>
<dbReference type="STRING" id="595434.RISK_002024"/>
<feature type="region of interest" description="Disordered" evidence="1">
    <location>
        <begin position="846"/>
        <end position="889"/>
    </location>
</feature>
<dbReference type="Proteomes" id="UP000036367">
    <property type="component" value="Unassembled WGS sequence"/>
</dbReference>
<keyword evidence="3" id="KW-1185">Reference proteome</keyword>